<comment type="caution">
    <text evidence="2">The sequence shown here is derived from an EMBL/GenBank/DDBJ whole genome shotgun (WGS) entry which is preliminary data.</text>
</comment>
<feature type="compositionally biased region" description="Basic residues" evidence="1">
    <location>
        <begin position="244"/>
        <end position="257"/>
    </location>
</feature>
<dbReference type="AlphaFoldDB" id="A0A9K3LM13"/>
<gene>
    <name evidence="2" type="ORF">IV203_037734</name>
</gene>
<dbReference type="Proteomes" id="UP000693970">
    <property type="component" value="Unassembled WGS sequence"/>
</dbReference>
<dbReference type="EMBL" id="JAGRRH010000009">
    <property type="protein sequence ID" value="KAG7364532.1"/>
    <property type="molecule type" value="Genomic_DNA"/>
</dbReference>
<reference evidence="2" key="1">
    <citation type="journal article" date="2021" name="Sci. Rep.">
        <title>Diploid genomic architecture of Nitzschia inconspicua, an elite biomass production diatom.</title>
        <authorList>
            <person name="Oliver A."/>
            <person name="Podell S."/>
            <person name="Pinowska A."/>
            <person name="Traller J.C."/>
            <person name="Smith S.R."/>
            <person name="McClure R."/>
            <person name="Beliaev A."/>
            <person name="Bohutskyi P."/>
            <person name="Hill E.A."/>
            <person name="Rabines A."/>
            <person name="Zheng H."/>
            <person name="Allen L.Z."/>
            <person name="Kuo A."/>
            <person name="Grigoriev I.V."/>
            <person name="Allen A.E."/>
            <person name="Hazlebeck D."/>
            <person name="Allen E.E."/>
        </authorList>
    </citation>
    <scope>NUCLEOTIDE SEQUENCE</scope>
    <source>
        <strain evidence="2">Hildebrandi</strain>
    </source>
</reference>
<name>A0A9K3LM13_9STRA</name>
<feature type="region of interest" description="Disordered" evidence="1">
    <location>
        <begin position="74"/>
        <end position="123"/>
    </location>
</feature>
<protein>
    <submittedName>
        <fullName evidence="2">Uncharacterized protein</fullName>
    </submittedName>
</protein>
<evidence type="ECO:0000313" key="3">
    <source>
        <dbReference type="Proteomes" id="UP000693970"/>
    </source>
</evidence>
<sequence>MYYPFGFNDPFSDSLRAPQRRWAAEEEARRRKIKAAEVARRRAEQEMYYRLRAAQEQEEEERRQQEYLLQLEQERQREERASLIRQRQREEEQRRSYEAARLHQERVEAEERRRTQQRSQKNFRTFEDDFDEDNETEFQVVRGHDGRLYQVRNPAFQQRINRLQQREEETQPEFQLVRGPDGRVYRVNKHNKKKQTQPLSLDATIGQKENFSSKAREIPIVQSSKMDIDPEIDNITTKATNTKKDKKSKNGKKKKKITVIVEDASDSEYEDEFKSPWRNRRPSPGEWMEPVEHFQ</sequence>
<reference evidence="2" key="2">
    <citation type="submission" date="2021-04" db="EMBL/GenBank/DDBJ databases">
        <authorList>
            <person name="Podell S."/>
        </authorList>
    </citation>
    <scope>NUCLEOTIDE SEQUENCE</scope>
    <source>
        <strain evidence="2">Hildebrandi</strain>
    </source>
</reference>
<keyword evidence="3" id="KW-1185">Reference proteome</keyword>
<feature type="region of interest" description="Disordered" evidence="1">
    <location>
        <begin position="232"/>
        <end position="295"/>
    </location>
</feature>
<dbReference type="OrthoDB" id="49624at2759"/>
<feature type="compositionally biased region" description="Basic and acidic residues" evidence="1">
    <location>
        <begin position="74"/>
        <end position="114"/>
    </location>
</feature>
<proteinExistence type="predicted"/>
<accession>A0A9K3LM13</accession>
<evidence type="ECO:0000256" key="1">
    <source>
        <dbReference type="SAM" id="MobiDB-lite"/>
    </source>
</evidence>
<evidence type="ECO:0000313" key="2">
    <source>
        <dbReference type="EMBL" id="KAG7364532.1"/>
    </source>
</evidence>
<organism evidence="2 3">
    <name type="scientific">Nitzschia inconspicua</name>
    <dbReference type="NCBI Taxonomy" id="303405"/>
    <lineage>
        <taxon>Eukaryota</taxon>
        <taxon>Sar</taxon>
        <taxon>Stramenopiles</taxon>
        <taxon>Ochrophyta</taxon>
        <taxon>Bacillariophyta</taxon>
        <taxon>Bacillariophyceae</taxon>
        <taxon>Bacillariophycidae</taxon>
        <taxon>Bacillariales</taxon>
        <taxon>Bacillariaceae</taxon>
        <taxon>Nitzschia</taxon>
    </lineage>
</organism>